<dbReference type="Pfam" id="PF02469">
    <property type="entry name" value="Fasciclin"/>
    <property type="match status" value="1"/>
</dbReference>
<evidence type="ECO:0000256" key="1">
    <source>
        <dbReference type="ARBA" id="ARBA00007843"/>
    </source>
</evidence>
<dbReference type="InterPro" id="IPR053339">
    <property type="entry name" value="FAS1_domain_protein"/>
</dbReference>
<dbReference type="InterPro" id="IPR036378">
    <property type="entry name" value="FAS1_dom_sf"/>
</dbReference>
<evidence type="ECO:0000256" key="2">
    <source>
        <dbReference type="SAM" id="SignalP"/>
    </source>
</evidence>
<dbReference type="PANTHER" id="PTHR36069:SF3">
    <property type="entry name" value="FAS1 DOMAIN-CONTAINING PROTEIN"/>
    <property type="match status" value="1"/>
</dbReference>
<dbReference type="Gene3D" id="2.30.180.10">
    <property type="entry name" value="FAS1 domain"/>
    <property type="match status" value="1"/>
</dbReference>
<proteinExistence type="inferred from homology"/>
<feature type="signal peptide" evidence="2">
    <location>
        <begin position="1"/>
        <end position="18"/>
    </location>
</feature>
<organism evidence="4 5">
    <name type="scientific">Quillaja saponaria</name>
    <name type="common">Soap bark tree</name>
    <dbReference type="NCBI Taxonomy" id="32244"/>
    <lineage>
        <taxon>Eukaryota</taxon>
        <taxon>Viridiplantae</taxon>
        <taxon>Streptophyta</taxon>
        <taxon>Embryophyta</taxon>
        <taxon>Tracheophyta</taxon>
        <taxon>Spermatophyta</taxon>
        <taxon>Magnoliopsida</taxon>
        <taxon>eudicotyledons</taxon>
        <taxon>Gunneridae</taxon>
        <taxon>Pentapetalae</taxon>
        <taxon>rosids</taxon>
        <taxon>fabids</taxon>
        <taxon>Fabales</taxon>
        <taxon>Quillajaceae</taxon>
        <taxon>Quillaja</taxon>
    </lineage>
</organism>
<dbReference type="AlphaFoldDB" id="A0AAD7PUK6"/>
<dbReference type="SUPFAM" id="SSF82153">
    <property type="entry name" value="FAS1 domain"/>
    <property type="match status" value="1"/>
</dbReference>
<dbReference type="EMBL" id="JARAOO010000005">
    <property type="protein sequence ID" value="KAJ7967814.1"/>
    <property type="molecule type" value="Genomic_DNA"/>
</dbReference>
<reference evidence="4" key="1">
    <citation type="journal article" date="2023" name="Science">
        <title>Elucidation of the pathway for biosynthesis of saponin adjuvants from the soapbark tree.</title>
        <authorList>
            <person name="Reed J."/>
            <person name="Orme A."/>
            <person name="El-Demerdash A."/>
            <person name="Owen C."/>
            <person name="Martin L.B.B."/>
            <person name="Misra R.C."/>
            <person name="Kikuchi S."/>
            <person name="Rejzek M."/>
            <person name="Martin A.C."/>
            <person name="Harkess A."/>
            <person name="Leebens-Mack J."/>
            <person name="Louveau T."/>
            <person name="Stephenson M.J."/>
            <person name="Osbourn A."/>
        </authorList>
    </citation>
    <scope>NUCLEOTIDE SEQUENCE</scope>
    <source>
        <strain evidence="4">S10</strain>
    </source>
</reference>
<name>A0AAD7PUK6_QUISA</name>
<protein>
    <submittedName>
        <fullName evidence="4">FAS1 domain-containing protein</fullName>
    </submittedName>
</protein>
<sequence>MGLYFLFILLFLFRVTESQSTAHTFNHTDLQAAIVDMRSKAYYGFTILLQMLNETSLANSDLTFFMPNDRKLSESSISANHLGDFLLSHSIPMPLHFSDLAHFPTGTVVPSDFSDRMIRIHNGGRGDFFVNNAQVTERNICVNSVIKCHGIDAVIEYDNVSYS</sequence>
<dbReference type="SMART" id="SM00554">
    <property type="entry name" value="FAS1"/>
    <property type="match status" value="1"/>
</dbReference>
<accession>A0AAD7PUK6</accession>
<evidence type="ECO:0000259" key="3">
    <source>
        <dbReference type="SMART" id="SM00554"/>
    </source>
</evidence>
<comment type="similarity">
    <text evidence="1">Belongs to the fasciclin-like AGP family.</text>
</comment>
<keyword evidence="2" id="KW-0732">Signal</keyword>
<evidence type="ECO:0000313" key="5">
    <source>
        <dbReference type="Proteomes" id="UP001163823"/>
    </source>
</evidence>
<dbReference type="KEGG" id="qsa:O6P43_012024"/>
<evidence type="ECO:0000313" key="4">
    <source>
        <dbReference type="EMBL" id="KAJ7967814.1"/>
    </source>
</evidence>
<dbReference type="Proteomes" id="UP001163823">
    <property type="component" value="Chromosome 5"/>
</dbReference>
<dbReference type="PANTHER" id="PTHR36069">
    <property type="entry name" value="EXPRESSED PROTEIN-RELATED"/>
    <property type="match status" value="1"/>
</dbReference>
<feature type="chain" id="PRO_5042135332" evidence="2">
    <location>
        <begin position="19"/>
        <end position="163"/>
    </location>
</feature>
<dbReference type="InterPro" id="IPR000782">
    <property type="entry name" value="FAS1_domain"/>
</dbReference>
<gene>
    <name evidence="4" type="ORF">O6P43_012024</name>
</gene>
<keyword evidence="5" id="KW-1185">Reference proteome</keyword>
<comment type="caution">
    <text evidence="4">The sequence shown here is derived from an EMBL/GenBank/DDBJ whole genome shotgun (WGS) entry which is preliminary data.</text>
</comment>
<feature type="domain" description="FAS1" evidence="3">
    <location>
        <begin position="63"/>
        <end position="158"/>
    </location>
</feature>